<name>A0A0W0Z8I2_LEGSP</name>
<reference evidence="1 2" key="1">
    <citation type="submission" date="2015-11" db="EMBL/GenBank/DDBJ databases">
        <title>Genomic analysis of 38 Legionella species identifies large and diverse effector repertoires.</title>
        <authorList>
            <person name="Burstein D."/>
            <person name="Amaro F."/>
            <person name="Zusman T."/>
            <person name="Lifshitz Z."/>
            <person name="Cohen O."/>
            <person name="Gilbert J.A."/>
            <person name="Pupko T."/>
            <person name="Shuman H.A."/>
            <person name="Segal G."/>
        </authorList>
    </citation>
    <scope>NUCLEOTIDE SEQUENCE [LARGE SCALE GENOMIC DNA]</scope>
    <source>
        <strain evidence="1 2">Mt.St.Helens-9</strain>
    </source>
</reference>
<protein>
    <submittedName>
        <fullName evidence="1">Uncharacterized protein</fullName>
    </submittedName>
</protein>
<dbReference type="Proteomes" id="UP000054877">
    <property type="component" value="Unassembled WGS sequence"/>
</dbReference>
<sequence>MLKKNSGQSPQKNDVLNIAKLSKPQLIQIIAQQLLEGDYRYTSLWCSIITAFYVPNNFLSKMNW</sequence>
<evidence type="ECO:0000313" key="1">
    <source>
        <dbReference type="EMBL" id="KTD65370.1"/>
    </source>
</evidence>
<comment type="caution">
    <text evidence="1">The sequence shown here is derived from an EMBL/GenBank/DDBJ whole genome shotgun (WGS) entry which is preliminary data.</text>
</comment>
<evidence type="ECO:0000313" key="2">
    <source>
        <dbReference type="Proteomes" id="UP000054877"/>
    </source>
</evidence>
<keyword evidence="2" id="KW-1185">Reference proteome</keyword>
<dbReference type="STRING" id="452.Lspi_0687"/>
<gene>
    <name evidence="1" type="ORF">Lspi_0687</name>
</gene>
<dbReference type="AlphaFoldDB" id="A0A0W0Z8I2"/>
<dbReference type="PATRIC" id="fig|452.5.peg.753"/>
<accession>A0A0W0Z8I2</accession>
<proteinExistence type="predicted"/>
<organism evidence="1 2">
    <name type="scientific">Legionella spiritensis</name>
    <dbReference type="NCBI Taxonomy" id="452"/>
    <lineage>
        <taxon>Bacteria</taxon>
        <taxon>Pseudomonadati</taxon>
        <taxon>Pseudomonadota</taxon>
        <taxon>Gammaproteobacteria</taxon>
        <taxon>Legionellales</taxon>
        <taxon>Legionellaceae</taxon>
        <taxon>Legionella</taxon>
    </lineage>
</organism>
<dbReference type="EMBL" id="LNYX01000007">
    <property type="protein sequence ID" value="KTD65370.1"/>
    <property type="molecule type" value="Genomic_DNA"/>
</dbReference>